<name>A0A6L9S3D5_9ACTN</name>
<dbReference type="Pfam" id="PF01547">
    <property type="entry name" value="SBP_bac_1"/>
    <property type="match status" value="1"/>
</dbReference>
<dbReference type="SUPFAM" id="SSF53850">
    <property type="entry name" value="Periplasmic binding protein-like II"/>
    <property type="match status" value="1"/>
</dbReference>
<evidence type="ECO:0000313" key="1">
    <source>
        <dbReference type="EMBL" id="NED99566.1"/>
    </source>
</evidence>
<evidence type="ECO:0000313" key="2">
    <source>
        <dbReference type="Proteomes" id="UP000475214"/>
    </source>
</evidence>
<accession>A0A6L9S3D5</accession>
<dbReference type="PROSITE" id="PS51318">
    <property type="entry name" value="TAT"/>
    <property type="match status" value="1"/>
</dbReference>
<dbReference type="PROSITE" id="PS51257">
    <property type="entry name" value="PROKAR_LIPOPROTEIN"/>
    <property type="match status" value="1"/>
</dbReference>
<comment type="caution">
    <text evidence="1">The sequence shown here is derived from an EMBL/GenBank/DDBJ whole genome shotgun (WGS) entry which is preliminary data.</text>
</comment>
<gene>
    <name evidence="1" type="ORF">G1H10_05240</name>
</gene>
<dbReference type="RefSeq" id="WP_163733715.1">
    <property type="nucleotide sequence ID" value="NZ_JAAGOA010000003.1"/>
</dbReference>
<protein>
    <submittedName>
        <fullName evidence="1">Extracellular solute-binding protein</fullName>
    </submittedName>
</protein>
<reference evidence="1 2" key="1">
    <citation type="submission" date="2020-02" db="EMBL/GenBank/DDBJ databases">
        <authorList>
            <person name="Li X.-J."/>
            <person name="Han X.-M."/>
        </authorList>
    </citation>
    <scope>NUCLEOTIDE SEQUENCE [LARGE SCALE GENOMIC DNA]</scope>
    <source>
        <strain evidence="1 2">CCTCC AB 2017055</strain>
    </source>
</reference>
<dbReference type="PANTHER" id="PTHR43649">
    <property type="entry name" value="ARABINOSE-BINDING PROTEIN-RELATED"/>
    <property type="match status" value="1"/>
</dbReference>
<dbReference type="Gene3D" id="3.40.190.10">
    <property type="entry name" value="Periplasmic binding protein-like II"/>
    <property type="match status" value="1"/>
</dbReference>
<dbReference type="InterPro" id="IPR006059">
    <property type="entry name" value="SBP"/>
</dbReference>
<keyword evidence="2" id="KW-1185">Reference proteome</keyword>
<dbReference type="PANTHER" id="PTHR43649:SF12">
    <property type="entry name" value="DIACETYLCHITOBIOSE BINDING PROTEIN DASA"/>
    <property type="match status" value="1"/>
</dbReference>
<dbReference type="AlphaFoldDB" id="A0A6L9S3D5"/>
<organism evidence="1 2">
    <name type="scientific">Phytoactinopolyspora halotolerans</name>
    <dbReference type="NCBI Taxonomy" id="1981512"/>
    <lineage>
        <taxon>Bacteria</taxon>
        <taxon>Bacillati</taxon>
        <taxon>Actinomycetota</taxon>
        <taxon>Actinomycetes</taxon>
        <taxon>Jiangellales</taxon>
        <taxon>Jiangellaceae</taxon>
        <taxon>Phytoactinopolyspora</taxon>
    </lineage>
</organism>
<proteinExistence type="predicted"/>
<dbReference type="Proteomes" id="UP000475214">
    <property type="component" value="Unassembled WGS sequence"/>
</dbReference>
<dbReference type="InterPro" id="IPR006311">
    <property type="entry name" value="TAT_signal"/>
</dbReference>
<sequence>MGGTLSRRRFLGVSGALALGAGLGGCGGGDEGSSGGGGGALTWWDHQVQLESAKKRIFEEFAADPGGMKVDYLLANPEKMGQQLQIAKQTGDLPDIHSNAGLGPIPPPQLISEGWIAPLDLSDEAKTYLEGKVIDGLHVFDGKIYSFPIFNFRVYPTVNWFNRTLVEQAGLDPDAPPTSYDEFRAAAKAVQDNTDAAGWTWNVGMPIRTSDQIHYLAQAAGFEGFNGRLFRTGEVAFDSEPYLNAIEFLLSLKQDGLMSPGAESWVDTDARGRWASGAAGYYFDGPWCPGVILPQSPEFGESLGAGPILTPEPDMPVRTYHNPQPGEYWLTPDIQYAAEANQLLSDYFATPDYSLDVANTMSQPPIVLDAVAESDAHPEYKKLIEMYAEQVFLAPYPIARNLEITKVQQEEKQVNPDIGTIIQGAFTGDVDDLAGALKKLSDDTMAEWERSVKAAQDKGAEVDLDDWAFPDWRPGADYGV</sequence>
<dbReference type="EMBL" id="JAAGOA010000003">
    <property type="protein sequence ID" value="NED99566.1"/>
    <property type="molecule type" value="Genomic_DNA"/>
</dbReference>
<dbReference type="InterPro" id="IPR050490">
    <property type="entry name" value="Bact_solute-bd_prot1"/>
</dbReference>